<accession>A0AAU2VFD5</accession>
<dbReference type="EMBL" id="CP108318">
    <property type="protein sequence ID" value="WTW66057.1"/>
    <property type="molecule type" value="Genomic_DNA"/>
</dbReference>
<keyword evidence="1" id="KW-0472">Membrane</keyword>
<evidence type="ECO:0000256" key="1">
    <source>
        <dbReference type="SAM" id="Phobius"/>
    </source>
</evidence>
<dbReference type="AlphaFoldDB" id="A0AAU2VFD5"/>
<name>A0AAU2VFD5_9ACTN</name>
<keyword evidence="1" id="KW-1133">Transmembrane helix</keyword>
<gene>
    <name evidence="2" type="ORF">OG549_38515</name>
</gene>
<feature type="transmembrane region" description="Helical" evidence="1">
    <location>
        <begin position="45"/>
        <end position="66"/>
    </location>
</feature>
<feature type="transmembrane region" description="Helical" evidence="1">
    <location>
        <begin position="86"/>
        <end position="109"/>
    </location>
</feature>
<organism evidence="2">
    <name type="scientific">Streptomyces sp. NBC_00003</name>
    <dbReference type="NCBI Taxonomy" id="2903608"/>
    <lineage>
        <taxon>Bacteria</taxon>
        <taxon>Bacillati</taxon>
        <taxon>Actinomycetota</taxon>
        <taxon>Actinomycetes</taxon>
        <taxon>Kitasatosporales</taxon>
        <taxon>Streptomycetaceae</taxon>
        <taxon>Streptomyces</taxon>
    </lineage>
</organism>
<keyword evidence="1" id="KW-0812">Transmembrane</keyword>
<evidence type="ECO:0000313" key="2">
    <source>
        <dbReference type="EMBL" id="WTW66057.1"/>
    </source>
</evidence>
<feature type="transmembrane region" description="Helical" evidence="1">
    <location>
        <begin position="12"/>
        <end position="33"/>
    </location>
</feature>
<proteinExistence type="predicted"/>
<protein>
    <submittedName>
        <fullName evidence="2">Uncharacterized protein</fullName>
    </submittedName>
</protein>
<reference evidence="2" key="1">
    <citation type="submission" date="2022-10" db="EMBL/GenBank/DDBJ databases">
        <title>The complete genomes of actinobacterial strains from the NBC collection.</title>
        <authorList>
            <person name="Joergensen T.S."/>
            <person name="Alvarez Arevalo M."/>
            <person name="Sterndorff E.B."/>
            <person name="Faurdal D."/>
            <person name="Vuksanovic O."/>
            <person name="Mourched A.-S."/>
            <person name="Charusanti P."/>
            <person name="Shaw S."/>
            <person name="Blin K."/>
            <person name="Weber T."/>
        </authorList>
    </citation>
    <scope>NUCLEOTIDE SEQUENCE</scope>
    <source>
        <strain evidence="2">NBC_00003</strain>
    </source>
</reference>
<sequence>MKDLGSLPRGQWVAANAVTFGMDAIAPLIAHVLPRTGGRHVRAWLILFPMWVAMGVLVALTVTLPVSPGIIAATGAQNPATSNDMLRPWVFGVVYGGFGAEGLVLLAAFELYADERRGGLCVMSLGRRLELRRRGFAARHHAKITSKRLSRIGHEACWPGS</sequence>